<gene>
    <name evidence="4" type="ORF">RJ639_027156</name>
</gene>
<feature type="region of interest" description="Disordered" evidence="2">
    <location>
        <begin position="89"/>
        <end position="146"/>
    </location>
</feature>
<name>A0AA88X4W0_9ASTE</name>
<feature type="compositionally biased region" description="Polar residues" evidence="2">
    <location>
        <begin position="92"/>
        <end position="101"/>
    </location>
</feature>
<dbReference type="InterPro" id="IPR001841">
    <property type="entry name" value="Znf_RING"/>
</dbReference>
<feature type="compositionally biased region" description="Basic and acidic residues" evidence="2">
    <location>
        <begin position="119"/>
        <end position="140"/>
    </location>
</feature>
<keyword evidence="1" id="KW-0479">Metal-binding</keyword>
<protein>
    <recommendedName>
        <fullName evidence="3">RING-type domain-containing protein</fullName>
    </recommendedName>
</protein>
<keyword evidence="5" id="KW-1185">Reference proteome</keyword>
<comment type="caution">
    <text evidence="4">The sequence shown here is derived from an EMBL/GenBank/DDBJ whole genome shotgun (WGS) entry which is preliminary data.</text>
</comment>
<dbReference type="SMART" id="SM00184">
    <property type="entry name" value="RING"/>
    <property type="match status" value="1"/>
</dbReference>
<dbReference type="PANTHER" id="PTHR31150">
    <property type="entry name" value="EXPRESSED PROTEIN"/>
    <property type="match status" value="1"/>
</dbReference>
<dbReference type="PANTHER" id="PTHR31150:SF6">
    <property type="entry name" value="ZINC ION BINDING PROTEIN"/>
    <property type="match status" value="1"/>
</dbReference>
<evidence type="ECO:0000256" key="1">
    <source>
        <dbReference type="PROSITE-ProRule" id="PRU00175"/>
    </source>
</evidence>
<dbReference type="InterPro" id="IPR013083">
    <property type="entry name" value="Znf_RING/FYVE/PHD"/>
</dbReference>
<evidence type="ECO:0000313" key="4">
    <source>
        <dbReference type="EMBL" id="KAK3039966.1"/>
    </source>
</evidence>
<evidence type="ECO:0000259" key="3">
    <source>
        <dbReference type="PROSITE" id="PS50089"/>
    </source>
</evidence>
<evidence type="ECO:0000256" key="2">
    <source>
        <dbReference type="SAM" id="MobiDB-lite"/>
    </source>
</evidence>
<dbReference type="Gene3D" id="3.30.40.10">
    <property type="entry name" value="Zinc/RING finger domain, C3HC4 (zinc finger)"/>
    <property type="match status" value="1"/>
</dbReference>
<accession>A0AA88X4W0</accession>
<dbReference type="EMBL" id="JAVXUP010000066">
    <property type="protein sequence ID" value="KAK3039966.1"/>
    <property type="molecule type" value="Genomic_DNA"/>
</dbReference>
<dbReference type="PROSITE" id="PS50089">
    <property type="entry name" value="ZF_RING_2"/>
    <property type="match status" value="1"/>
</dbReference>
<sequence>MFFHLSPLPSNTQISSSIVLVFWQKPYNSVGTSSLKPLPSIMNIMDSSAKLPKYHLEPSYHYHNFSHTILPRHSRNYFGRQYSRRNCAYHGDTSTSHGKSTPSREEKLSSKFASQCSAESRRHTGTETRERASRRPERIRSSPSAVNAVSADVVKMVCGICQKLLKRKPHFLGNTISSSDISVVAVLVCGHNYHADCLEQKTCHEDRRDPPCPLCLGLLSAVHATGDQE</sequence>
<evidence type="ECO:0000313" key="5">
    <source>
        <dbReference type="Proteomes" id="UP001188597"/>
    </source>
</evidence>
<dbReference type="Proteomes" id="UP001188597">
    <property type="component" value="Unassembled WGS sequence"/>
</dbReference>
<dbReference type="SUPFAM" id="SSF57850">
    <property type="entry name" value="RING/U-box"/>
    <property type="match status" value="1"/>
</dbReference>
<dbReference type="AlphaFoldDB" id="A0AA88X4W0"/>
<feature type="domain" description="RING-type" evidence="3">
    <location>
        <begin position="158"/>
        <end position="215"/>
    </location>
</feature>
<organism evidence="4 5">
    <name type="scientific">Escallonia herrerae</name>
    <dbReference type="NCBI Taxonomy" id="1293975"/>
    <lineage>
        <taxon>Eukaryota</taxon>
        <taxon>Viridiplantae</taxon>
        <taxon>Streptophyta</taxon>
        <taxon>Embryophyta</taxon>
        <taxon>Tracheophyta</taxon>
        <taxon>Spermatophyta</taxon>
        <taxon>Magnoliopsida</taxon>
        <taxon>eudicotyledons</taxon>
        <taxon>Gunneridae</taxon>
        <taxon>Pentapetalae</taxon>
        <taxon>asterids</taxon>
        <taxon>campanulids</taxon>
        <taxon>Escalloniales</taxon>
        <taxon>Escalloniaceae</taxon>
        <taxon>Escallonia</taxon>
    </lineage>
</organism>
<proteinExistence type="predicted"/>
<keyword evidence="1" id="KW-0862">Zinc</keyword>
<keyword evidence="1" id="KW-0863">Zinc-finger</keyword>
<reference evidence="4" key="1">
    <citation type="submission" date="2022-12" db="EMBL/GenBank/DDBJ databases">
        <title>Draft genome assemblies for two species of Escallonia (Escalloniales).</title>
        <authorList>
            <person name="Chanderbali A."/>
            <person name="Dervinis C."/>
            <person name="Anghel I."/>
            <person name="Soltis D."/>
            <person name="Soltis P."/>
            <person name="Zapata F."/>
        </authorList>
    </citation>
    <scope>NUCLEOTIDE SEQUENCE</scope>
    <source>
        <strain evidence="4">UCBG64.0493</strain>
        <tissue evidence="4">Leaf</tissue>
    </source>
</reference>
<dbReference type="GO" id="GO:0008270">
    <property type="term" value="F:zinc ion binding"/>
    <property type="evidence" value="ECO:0007669"/>
    <property type="project" value="UniProtKB-KW"/>
</dbReference>